<dbReference type="Proteomes" id="UP001305779">
    <property type="component" value="Unassembled WGS sequence"/>
</dbReference>
<name>A0ABR0EWN5_ZASCE</name>
<dbReference type="EMBL" id="JAXOVC010000002">
    <property type="protein sequence ID" value="KAK4506049.1"/>
    <property type="molecule type" value="Genomic_DNA"/>
</dbReference>
<gene>
    <name evidence="1" type="ORF">PRZ48_004014</name>
</gene>
<dbReference type="PANTHER" id="PTHR42336">
    <property type="entry name" value="THIOREDOXIN DOMAIN-CONTAINING PROTEIN-RELATED"/>
    <property type="match status" value="1"/>
</dbReference>
<organism evidence="1 2">
    <name type="scientific">Zasmidium cellare</name>
    <name type="common">Wine cellar mold</name>
    <name type="synonym">Racodium cellare</name>
    <dbReference type="NCBI Taxonomy" id="395010"/>
    <lineage>
        <taxon>Eukaryota</taxon>
        <taxon>Fungi</taxon>
        <taxon>Dikarya</taxon>
        <taxon>Ascomycota</taxon>
        <taxon>Pezizomycotina</taxon>
        <taxon>Dothideomycetes</taxon>
        <taxon>Dothideomycetidae</taxon>
        <taxon>Mycosphaerellales</taxon>
        <taxon>Mycosphaerellaceae</taxon>
        <taxon>Zasmidium</taxon>
    </lineage>
</organism>
<accession>A0ABR0EWN5</accession>
<sequence>MTFQQEFASWFAPKVPPTSEPPKIGDLAPTTTKLPLDHNKQTVIAFLRHCGCPFAEKTFIRLREAAKTHRDIDFVAISQSEDGSTDKWLKSLPQYGTEPPNLQIIVDDKKEVYSKWGMGISSWAHVLAPGALSNLFTLAGEGIKNRPTESGSRWQMGGAFAVGENGRIKWGGPAPRADDVPDFEEVVKKLST</sequence>
<evidence type="ECO:0000313" key="2">
    <source>
        <dbReference type="Proteomes" id="UP001305779"/>
    </source>
</evidence>
<reference evidence="1 2" key="1">
    <citation type="journal article" date="2023" name="G3 (Bethesda)">
        <title>A chromosome-level genome assembly of Zasmidium syzygii isolated from banana leaves.</title>
        <authorList>
            <person name="van Westerhoven A.C."/>
            <person name="Mehrabi R."/>
            <person name="Talebi R."/>
            <person name="Steentjes M.B.F."/>
            <person name="Corcolon B."/>
            <person name="Chong P.A."/>
            <person name="Kema G.H.J."/>
            <person name="Seidl M.F."/>
        </authorList>
    </citation>
    <scope>NUCLEOTIDE SEQUENCE [LARGE SCALE GENOMIC DNA]</scope>
    <source>
        <strain evidence="1 2">P124</strain>
    </source>
</reference>
<dbReference type="Pfam" id="PF13911">
    <property type="entry name" value="AhpC-TSA_2"/>
    <property type="match status" value="1"/>
</dbReference>
<dbReference type="InterPro" id="IPR032801">
    <property type="entry name" value="PXL2A/B/C"/>
</dbReference>
<evidence type="ECO:0000313" key="1">
    <source>
        <dbReference type="EMBL" id="KAK4506049.1"/>
    </source>
</evidence>
<comment type="caution">
    <text evidence="1">The sequence shown here is derived from an EMBL/GenBank/DDBJ whole genome shotgun (WGS) entry which is preliminary data.</text>
</comment>
<dbReference type="SUPFAM" id="SSF52833">
    <property type="entry name" value="Thioredoxin-like"/>
    <property type="match status" value="1"/>
</dbReference>
<dbReference type="Gene3D" id="3.40.30.10">
    <property type="entry name" value="Glutaredoxin"/>
    <property type="match status" value="1"/>
</dbReference>
<keyword evidence="2" id="KW-1185">Reference proteome</keyword>
<protein>
    <recommendedName>
        <fullName evidence="3">Thioredoxin domain-containing protein</fullName>
    </recommendedName>
</protein>
<dbReference type="InterPro" id="IPR036249">
    <property type="entry name" value="Thioredoxin-like_sf"/>
</dbReference>
<proteinExistence type="predicted"/>
<dbReference type="PANTHER" id="PTHR42336:SF1">
    <property type="entry name" value="ALKYL HYDROPEROXIDE REDUCTASE SUBUNIT C_ THIOL SPECIFIC ANTIOXIDANT DOMAIN-CONTAINING PROTEIN"/>
    <property type="match status" value="1"/>
</dbReference>
<evidence type="ECO:0008006" key="3">
    <source>
        <dbReference type="Google" id="ProtNLM"/>
    </source>
</evidence>